<feature type="compositionally biased region" description="Polar residues" evidence="8">
    <location>
        <begin position="26"/>
        <end position="53"/>
    </location>
</feature>
<dbReference type="InterPro" id="IPR051172">
    <property type="entry name" value="Chlamydia_OmcB"/>
</dbReference>
<comment type="subcellular location">
    <subcellularLocation>
        <location evidence="1">Cell envelope</location>
    </subcellularLocation>
    <subcellularLocation>
        <location evidence="2">Cell outer membrane</location>
    </subcellularLocation>
    <subcellularLocation>
        <location evidence="3">Secreted</location>
    </subcellularLocation>
</comment>
<reference evidence="12" key="1">
    <citation type="submission" date="2011-02" db="EMBL/GenBank/DDBJ databases">
        <title>Complete sequence of Methanobacterium sp. AL-21.</title>
        <authorList>
            <consortium name="US DOE Joint Genome Institute"/>
            <person name="Lucas S."/>
            <person name="Copeland A."/>
            <person name="Lapidus A."/>
            <person name="Cheng J.-F."/>
            <person name="Goodwin L."/>
            <person name="Pitluck S."/>
            <person name="Chertkov O."/>
            <person name="Detter J.C."/>
            <person name="Han C."/>
            <person name="Tapia R."/>
            <person name="Land M."/>
            <person name="Hauser L."/>
            <person name="Kyrpides N."/>
            <person name="Ivanova N."/>
            <person name="Mikhailova N."/>
            <person name="Pagani I."/>
            <person name="Cadillo-Quiroz H."/>
            <person name="Imachi H."/>
            <person name="Zinder S."/>
            <person name="Liu W."/>
            <person name="Woyke T."/>
        </authorList>
    </citation>
    <scope>NUCLEOTIDE SEQUENCE [LARGE SCALE GENOMIC DNA]</scope>
    <source>
        <strain evidence="12">AL-21</strain>
    </source>
</reference>
<keyword evidence="7" id="KW-0998">Cell outer membrane</keyword>
<dbReference type="Gene3D" id="2.60.40.3080">
    <property type="match status" value="1"/>
</dbReference>
<keyword evidence="12" id="KW-1185">Reference proteome</keyword>
<dbReference type="eggNOG" id="arCOG07611">
    <property type="taxonomic scope" value="Archaea"/>
</dbReference>
<keyword evidence="5" id="KW-0732">Signal</keyword>
<dbReference type="OrthoDB" id="71545at2157"/>
<dbReference type="SUPFAM" id="SSF51126">
    <property type="entry name" value="Pectin lyase-like"/>
    <property type="match status" value="1"/>
</dbReference>
<dbReference type="PANTHER" id="PTHR34819">
    <property type="entry name" value="LARGE CYSTEINE-RICH PERIPLASMIC PROTEIN OMCB"/>
    <property type="match status" value="1"/>
</dbReference>
<dbReference type="Gene3D" id="2.60.40.1170">
    <property type="entry name" value="Mu homology domain, subdomain B"/>
    <property type="match status" value="3"/>
</dbReference>
<name>F0T9B5_METLA</name>
<reference evidence="11 12" key="2">
    <citation type="journal article" date="2014" name="Int. J. Syst. Evol. Microbiol.">
        <title>Methanobacterium paludis sp. nov. and a novel strain of Methanobacterium lacus isolated from northern peatlands.</title>
        <authorList>
            <person name="Cadillo-Quiroz H."/>
            <person name="Brauer S.L."/>
            <person name="Goodson N."/>
            <person name="Yavitt J.B."/>
            <person name="Zinder S.H."/>
        </authorList>
    </citation>
    <scope>NUCLEOTIDE SEQUENCE [LARGE SCALE GENOMIC DNA]</scope>
    <source>
        <strain evidence="11 12">AL-21</strain>
    </source>
</reference>
<evidence type="ECO:0000313" key="11">
    <source>
        <dbReference type="EMBL" id="ADZ09866.1"/>
    </source>
</evidence>
<dbReference type="eggNOG" id="arCOG09729">
    <property type="taxonomic scope" value="Archaea"/>
</dbReference>
<dbReference type="KEGG" id="mel:Metbo_1640"/>
<dbReference type="RefSeq" id="WP_013645217.1">
    <property type="nucleotide sequence ID" value="NC_015216.1"/>
</dbReference>
<dbReference type="STRING" id="877455.Metbo_1640"/>
<feature type="compositionally biased region" description="Low complexity" evidence="8">
    <location>
        <begin position="54"/>
        <end position="74"/>
    </location>
</feature>
<organism evidence="11 12">
    <name type="scientific">Methanobacterium lacus (strain AL-21)</name>
    <dbReference type="NCBI Taxonomy" id="877455"/>
    <lineage>
        <taxon>Archaea</taxon>
        <taxon>Methanobacteriati</taxon>
        <taxon>Methanobacteriota</taxon>
        <taxon>Methanomada group</taxon>
        <taxon>Methanobacteria</taxon>
        <taxon>Methanobacteriales</taxon>
        <taxon>Methanobacteriaceae</taxon>
        <taxon>Methanobacterium</taxon>
    </lineage>
</organism>
<protein>
    <submittedName>
        <fullName evidence="11">Conserved repeat domain protein</fullName>
    </submittedName>
</protein>
<accession>F0T9B5</accession>
<evidence type="ECO:0000256" key="9">
    <source>
        <dbReference type="SAM" id="Phobius"/>
    </source>
</evidence>
<gene>
    <name evidence="11" type="ordered locus">Metbo_1640</name>
</gene>
<dbReference type="GO" id="GO:0005576">
    <property type="term" value="C:extracellular region"/>
    <property type="evidence" value="ECO:0007669"/>
    <property type="project" value="UniProtKB-SubCell"/>
</dbReference>
<keyword evidence="6 9" id="KW-0472">Membrane</keyword>
<dbReference type="InterPro" id="IPR011050">
    <property type="entry name" value="Pectin_lyase_fold/virulence"/>
</dbReference>
<evidence type="ECO:0000256" key="5">
    <source>
        <dbReference type="ARBA" id="ARBA00022729"/>
    </source>
</evidence>
<proteinExistence type="predicted"/>
<evidence type="ECO:0000256" key="7">
    <source>
        <dbReference type="ARBA" id="ARBA00023237"/>
    </source>
</evidence>
<dbReference type="Pfam" id="PF01345">
    <property type="entry name" value="DUF11"/>
    <property type="match status" value="4"/>
</dbReference>
<evidence type="ECO:0000259" key="10">
    <source>
        <dbReference type="Pfam" id="PF01345"/>
    </source>
</evidence>
<sequence length="1040" mass="106051">MVPLLLVALTLVLSFSVNDVSAANSTSNHVVTSSHDVKVTSTGQVANTQTTAQSKAKTNSSKNNKNSNSPNSKNGQKIADPQIYNSGAPVARGGHPAGYIFPTIASAITDAQSGDTIMLEKGATFFEHGLLITKNLDFNVFSNGYATIDGQNLGTIFLISKGVTAHFRNLIITHGKGVSGGGIHNDGTLTVTNSVFKSNSATNGGAIYNGGTLTYDSTTHTGETIGANGGTLTVNNSTFTGNTATQNGGAIFNGGTINITTSTTLTDYTITQNGGTLVVNKSIFTGNTAGNNGGAIANDATFSVVDSSTLTRTIITKNGGTVTITGSTFLGNKATNGGAVSNVANFVTRNAVTLTGPAAALNTGTVTITDSAIMGNIASNNGGALYNAAITSATTSTFTSYLINNVATITATFSTLAGNTAQSGGALYNDAVSTVTQNSLTSTTLANAATSSVTDNALVDNHASTGRDIVNNVVSTQNNNVFVTSPIPANIGVVNAVNNWWGSVTGPVAGDVVGTVAVNPFKIYNMTFTITASNSSPAVGQQFHYTITVTNNGPDAATDVQLTDGIPAGLTFNSYTASQGTYTHSTEIWNIGTLASGASAVLQLFVTPTVSLAGTLVTKNVTLVNTNTTNSTTVTIPSTPPTIGLTKTASTSTPNEGQKFHYTLIATNNGSNTATGVQVTDHIPSGLTFNSYTATQGTYNSATGIWNVGTLLSGAVATLQLFVTPTAAAAGTTIINTATTSGHSATATVSVPVSPVPVVLTKTASEIVSNVGHRFHYIVTVKNNGPNTANNVQVTDHVPSGLTFNSYTATQGTYNHITGIWNVGTLLNGASAILRIFVTPTASVAGETVINSATTTGQIANSAIFVNTVSAANVVLTKTASTSKPIVGHKFHYTLSVTNNGATNATGVQVMDLIHNGLTFNSYTATQGTYNHITGIWNVGTLLSGTNAILRIFVTPTASVAGTNIVNTATLLNTGQNATTTVHVRAAGGNNNSGNHSTTLNAAKESSGTIGMQKTGVPFTGIIAALLLVLGGTIIPRLKR</sequence>
<evidence type="ECO:0000256" key="3">
    <source>
        <dbReference type="ARBA" id="ARBA00004613"/>
    </source>
</evidence>
<keyword evidence="9" id="KW-0812">Transmembrane</keyword>
<keyword evidence="4" id="KW-0964">Secreted</keyword>
<feature type="region of interest" description="Disordered" evidence="8">
    <location>
        <begin position="26"/>
        <end position="87"/>
    </location>
</feature>
<dbReference type="GeneID" id="10278097"/>
<dbReference type="Pfam" id="PF02415">
    <property type="entry name" value="Chlam_PMP"/>
    <property type="match status" value="2"/>
</dbReference>
<feature type="domain" description="DUF11" evidence="10">
    <location>
        <begin position="874"/>
        <end position="974"/>
    </location>
</feature>
<dbReference type="PANTHER" id="PTHR34819:SF3">
    <property type="entry name" value="CELL SURFACE PROTEIN"/>
    <property type="match status" value="1"/>
</dbReference>
<dbReference type="HOGENOM" id="CLU_313006_0_0_2"/>
<keyword evidence="9" id="KW-1133">Transmembrane helix</keyword>
<evidence type="ECO:0000256" key="1">
    <source>
        <dbReference type="ARBA" id="ARBA00004196"/>
    </source>
</evidence>
<evidence type="ECO:0000256" key="2">
    <source>
        <dbReference type="ARBA" id="ARBA00004442"/>
    </source>
</evidence>
<dbReference type="InterPro" id="IPR047589">
    <property type="entry name" value="DUF11_rpt"/>
</dbReference>
<feature type="transmembrane region" description="Helical" evidence="9">
    <location>
        <begin position="1016"/>
        <end position="1035"/>
    </location>
</feature>
<evidence type="ECO:0000256" key="4">
    <source>
        <dbReference type="ARBA" id="ARBA00022525"/>
    </source>
</evidence>
<dbReference type="InterPro" id="IPR001434">
    <property type="entry name" value="OmcB-like_DUF11"/>
</dbReference>
<feature type="domain" description="DUF11" evidence="10">
    <location>
        <begin position="644"/>
        <end position="743"/>
    </location>
</feature>
<dbReference type="InterPro" id="IPR003368">
    <property type="entry name" value="POMP_repeat"/>
</dbReference>
<evidence type="ECO:0000256" key="8">
    <source>
        <dbReference type="SAM" id="MobiDB-lite"/>
    </source>
</evidence>
<dbReference type="Proteomes" id="UP000007490">
    <property type="component" value="Chromosome"/>
</dbReference>
<dbReference type="AlphaFoldDB" id="F0T9B5"/>
<feature type="domain" description="DUF11" evidence="10">
    <location>
        <begin position="529"/>
        <end position="631"/>
    </location>
</feature>
<dbReference type="EMBL" id="CP002551">
    <property type="protein sequence ID" value="ADZ09866.1"/>
    <property type="molecule type" value="Genomic_DNA"/>
</dbReference>
<dbReference type="NCBIfam" id="TIGR01451">
    <property type="entry name" value="B_ant_repeat"/>
    <property type="match status" value="4"/>
</dbReference>
<evidence type="ECO:0000256" key="6">
    <source>
        <dbReference type="ARBA" id="ARBA00023136"/>
    </source>
</evidence>
<feature type="domain" description="DUF11" evidence="10">
    <location>
        <begin position="759"/>
        <end position="858"/>
    </location>
</feature>
<evidence type="ECO:0000313" key="12">
    <source>
        <dbReference type="Proteomes" id="UP000007490"/>
    </source>
</evidence>